<accession>A0ABQ2EXM7</accession>
<protein>
    <submittedName>
        <fullName evidence="1">Uncharacterized protein</fullName>
    </submittedName>
</protein>
<dbReference type="EMBL" id="BMPP01000007">
    <property type="protein sequence ID" value="GGK25853.1"/>
    <property type="molecule type" value="Genomic_DNA"/>
</dbReference>
<keyword evidence="2" id="KW-1185">Reference proteome</keyword>
<comment type="caution">
    <text evidence="1">The sequence shown here is derived from an EMBL/GenBank/DDBJ whole genome shotgun (WGS) entry which is preliminary data.</text>
</comment>
<proteinExistence type="predicted"/>
<name>A0ABQ2EXM7_9DEIO</name>
<evidence type="ECO:0000313" key="2">
    <source>
        <dbReference type="Proteomes" id="UP000647587"/>
    </source>
</evidence>
<organism evidence="1 2">
    <name type="scientific">Deinococcus malanensis</name>
    <dbReference type="NCBI Taxonomy" id="1706855"/>
    <lineage>
        <taxon>Bacteria</taxon>
        <taxon>Thermotogati</taxon>
        <taxon>Deinococcota</taxon>
        <taxon>Deinococci</taxon>
        <taxon>Deinococcales</taxon>
        <taxon>Deinococcaceae</taxon>
        <taxon>Deinococcus</taxon>
    </lineage>
</organism>
<sequence>MGYWATGPFHLPQLLDPRLKVVAFGEAHDPAGAMRSAGVLDVRRGLLGQAAYPVRFPAPGTVTPYREAARYEWPDPLPGCRYRAPAGAPVALLAGSDVTVSAAALKVNGQAVDACLLTAQTFQGTSPGDTQAGRGVLAAQGGAVLLPREPLPAGAHVQVSLRTSQGRQNWSFQVGGAEAD</sequence>
<dbReference type="Proteomes" id="UP000647587">
    <property type="component" value="Unassembled WGS sequence"/>
</dbReference>
<gene>
    <name evidence="1" type="ORF">GCM10008955_19490</name>
</gene>
<evidence type="ECO:0000313" key="1">
    <source>
        <dbReference type="EMBL" id="GGK25853.1"/>
    </source>
</evidence>
<reference evidence="2" key="1">
    <citation type="journal article" date="2019" name="Int. J. Syst. Evol. Microbiol.">
        <title>The Global Catalogue of Microorganisms (GCM) 10K type strain sequencing project: providing services to taxonomists for standard genome sequencing and annotation.</title>
        <authorList>
            <consortium name="The Broad Institute Genomics Platform"/>
            <consortium name="The Broad Institute Genome Sequencing Center for Infectious Disease"/>
            <person name="Wu L."/>
            <person name="Ma J."/>
        </authorList>
    </citation>
    <scope>NUCLEOTIDE SEQUENCE [LARGE SCALE GENOMIC DNA]</scope>
    <source>
        <strain evidence="2">JCM 30331</strain>
    </source>
</reference>